<sequence length="66" mass="7647">MPVPKKKMSKSKRDKRKFVWKQAAMKEALKALSVGKIILKSHQEDELKALSLSKMILKQIQEKPEN</sequence>
<dbReference type="RefSeq" id="YP_009105327.1">
    <property type="nucleotide sequence ID" value="NC_025530.1"/>
</dbReference>
<dbReference type="GO" id="GO:0015934">
    <property type="term" value="C:large ribosomal subunit"/>
    <property type="evidence" value="ECO:0007669"/>
    <property type="project" value="InterPro"/>
</dbReference>
<proteinExistence type="inferred from homology"/>
<keyword evidence="2 4" id="KW-0689">Ribosomal protein</keyword>
<comment type="similarity">
    <text evidence="1">Belongs to the bacterial ribosomal protein bL32 family.</text>
</comment>
<organism evidence="4">
    <name type="scientific">Pedinomonas tuberculata</name>
    <dbReference type="NCBI Taxonomy" id="160064"/>
    <lineage>
        <taxon>Eukaryota</taxon>
        <taxon>Viridiplantae</taxon>
        <taxon>Chlorophyta</taxon>
        <taxon>core chlorophytes</taxon>
        <taxon>Pedinophyceae</taxon>
        <taxon>Pedinomonadales</taxon>
        <taxon>Pedinomonadaceae</taxon>
        <taxon>Pedinomonas</taxon>
    </lineage>
</organism>
<dbReference type="AlphaFoldDB" id="A0A097KL46"/>
<dbReference type="EMBL" id="KM462867">
    <property type="protein sequence ID" value="AIT93925.1"/>
    <property type="molecule type" value="Genomic_DNA"/>
</dbReference>
<dbReference type="SUPFAM" id="SSF57829">
    <property type="entry name" value="Zn-binding ribosomal proteins"/>
    <property type="match status" value="1"/>
</dbReference>
<dbReference type="GO" id="GO:0006412">
    <property type="term" value="P:translation"/>
    <property type="evidence" value="ECO:0007669"/>
    <property type="project" value="InterPro"/>
</dbReference>
<name>A0A097KL46_9CHLO</name>
<evidence type="ECO:0000256" key="1">
    <source>
        <dbReference type="ARBA" id="ARBA00008560"/>
    </source>
</evidence>
<dbReference type="GO" id="GO:0003735">
    <property type="term" value="F:structural constituent of ribosome"/>
    <property type="evidence" value="ECO:0007669"/>
    <property type="project" value="InterPro"/>
</dbReference>
<reference evidence="4" key="1">
    <citation type="journal article" date="2014" name="BMC Evol. Biol.">
        <title>Chloroplast phylogenomic analysis resolves deep-level relationships within the green algal class Trebouxiophyceae.</title>
        <authorList>
            <person name="Lemieux C."/>
            <person name="Otis C."/>
            <person name="Turmel M."/>
        </authorList>
    </citation>
    <scope>NUCLEOTIDE SEQUENCE</scope>
</reference>
<dbReference type="InterPro" id="IPR011332">
    <property type="entry name" value="Ribosomal_zn-bd"/>
</dbReference>
<evidence type="ECO:0000256" key="2">
    <source>
        <dbReference type="ARBA" id="ARBA00022980"/>
    </source>
</evidence>
<keyword evidence="4" id="KW-0934">Plastid</keyword>
<evidence type="ECO:0000256" key="3">
    <source>
        <dbReference type="ARBA" id="ARBA00023274"/>
    </source>
</evidence>
<geneLocation type="chloroplast" evidence="4"/>
<dbReference type="InterPro" id="IPR002677">
    <property type="entry name" value="Ribosomal_bL32"/>
</dbReference>
<protein>
    <submittedName>
        <fullName evidence="4">Ribosomal protein L32</fullName>
    </submittedName>
</protein>
<dbReference type="Pfam" id="PF01783">
    <property type="entry name" value="Ribosomal_L32p"/>
    <property type="match status" value="1"/>
</dbReference>
<keyword evidence="4" id="KW-0150">Chloroplast</keyword>
<dbReference type="GeneID" id="22159024"/>
<gene>
    <name evidence="4" type="primary">rpl32</name>
</gene>
<keyword evidence="3" id="KW-0687">Ribonucleoprotein</keyword>
<accession>A0A097KL46</accession>
<evidence type="ECO:0000313" key="4">
    <source>
        <dbReference type="EMBL" id="AIT93925.1"/>
    </source>
</evidence>